<dbReference type="PANTHER" id="PTHR10921:SF1">
    <property type="entry name" value="NUCLEAR DISTRIBUTION PROTEIN NUDE HOMOLOG"/>
    <property type="match status" value="1"/>
</dbReference>
<comment type="similarity">
    <text evidence="2">Belongs to the nudE family.</text>
</comment>
<keyword evidence="4" id="KW-0493">Microtubule</keyword>
<dbReference type="GO" id="GO:0007059">
    <property type="term" value="P:chromosome segregation"/>
    <property type="evidence" value="ECO:0007669"/>
    <property type="project" value="TreeGrafter"/>
</dbReference>
<evidence type="ECO:0000256" key="1">
    <source>
        <dbReference type="ARBA" id="ARBA00004245"/>
    </source>
</evidence>
<dbReference type="AlphaFoldDB" id="A0A178ZRU1"/>
<keyword evidence="3" id="KW-0963">Cytoplasm</keyword>
<feature type="region of interest" description="Disordered" evidence="7">
    <location>
        <begin position="206"/>
        <end position="341"/>
    </location>
</feature>
<gene>
    <name evidence="9" type="ORF">AYL99_04289</name>
</gene>
<feature type="compositionally biased region" description="Gly residues" evidence="7">
    <location>
        <begin position="605"/>
        <end position="614"/>
    </location>
</feature>
<feature type="compositionally biased region" description="Polar residues" evidence="7">
    <location>
        <begin position="314"/>
        <end position="325"/>
    </location>
</feature>
<dbReference type="GO" id="GO:0047496">
    <property type="term" value="P:vesicle transport along microtubule"/>
    <property type="evidence" value="ECO:0007669"/>
    <property type="project" value="TreeGrafter"/>
</dbReference>
<feature type="region of interest" description="Disordered" evidence="7">
    <location>
        <begin position="361"/>
        <end position="627"/>
    </location>
</feature>
<dbReference type="GO" id="GO:0005874">
    <property type="term" value="C:microtubule"/>
    <property type="evidence" value="ECO:0007669"/>
    <property type="project" value="UniProtKB-KW"/>
</dbReference>
<organism evidence="9 10">
    <name type="scientific">Fonsecaea erecta</name>
    <dbReference type="NCBI Taxonomy" id="1367422"/>
    <lineage>
        <taxon>Eukaryota</taxon>
        <taxon>Fungi</taxon>
        <taxon>Dikarya</taxon>
        <taxon>Ascomycota</taxon>
        <taxon>Pezizomycotina</taxon>
        <taxon>Eurotiomycetes</taxon>
        <taxon>Chaetothyriomycetidae</taxon>
        <taxon>Chaetothyriales</taxon>
        <taxon>Herpotrichiellaceae</taxon>
        <taxon>Fonsecaea</taxon>
    </lineage>
</organism>
<comment type="subcellular location">
    <subcellularLocation>
        <location evidence="1">Cytoplasm</location>
        <location evidence="1">Cytoskeleton</location>
    </subcellularLocation>
</comment>
<evidence type="ECO:0000256" key="3">
    <source>
        <dbReference type="ARBA" id="ARBA00022490"/>
    </source>
</evidence>
<feature type="compositionally biased region" description="Polar residues" evidence="7">
    <location>
        <begin position="477"/>
        <end position="491"/>
    </location>
</feature>
<dbReference type="RefSeq" id="XP_018695453.1">
    <property type="nucleotide sequence ID" value="XM_018835803.1"/>
</dbReference>
<keyword evidence="10" id="KW-1185">Reference proteome</keyword>
<evidence type="ECO:0000256" key="5">
    <source>
        <dbReference type="ARBA" id="ARBA00023054"/>
    </source>
</evidence>
<evidence type="ECO:0000313" key="9">
    <source>
        <dbReference type="EMBL" id="OAP62086.1"/>
    </source>
</evidence>
<dbReference type="InterPro" id="IPR006964">
    <property type="entry name" value="NUDE_dom"/>
</dbReference>
<evidence type="ECO:0000259" key="8">
    <source>
        <dbReference type="Pfam" id="PF04880"/>
    </source>
</evidence>
<accession>A0A178ZRU1</accession>
<dbReference type="GeneID" id="30008458"/>
<evidence type="ECO:0000313" key="10">
    <source>
        <dbReference type="Proteomes" id="UP000078343"/>
    </source>
</evidence>
<proteinExistence type="inferred from homology"/>
<feature type="compositionally biased region" description="Low complexity" evidence="7">
    <location>
        <begin position="283"/>
        <end position="295"/>
    </location>
</feature>
<reference evidence="9 10" key="1">
    <citation type="submission" date="2016-04" db="EMBL/GenBank/DDBJ databases">
        <title>Draft genome of Fonsecaea erecta CBS 125763.</title>
        <authorList>
            <person name="Weiss V.A."/>
            <person name="Vicente V.A."/>
            <person name="Raittz R.T."/>
            <person name="Moreno L.F."/>
            <person name="De Souza E.M."/>
            <person name="Pedrosa F.O."/>
            <person name="Steffens M.B."/>
            <person name="Faoro H."/>
            <person name="Tadra-Sfeir M.Z."/>
            <person name="Najafzadeh M.J."/>
            <person name="Felipe M.S."/>
            <person name="Teixeira M."/>
            <person name="Sun J."/>
            <person name="Xi L."/>
            <person name="Gomes R."/>
            <person name="De Azevedo C.M."/>
            <person name="Salgado C.G."/>
            <person name="Da Silva M.B."/>
            <person name="Nascimento M.F."/>
            <person name="Queiroz-Telles F."/>
            <person name="Attili D.S."/>
            <person name="Gorbushina A."/>
        </authorList>
    </citation>
    <scope>NUCLEOTIDE SEQUENCE [LARGE SCALE GENOMIC DNA]</scope>
    <source>
        <strain evidence="9 10">CBS 125763</strain>
    </source>
</reference>
<dbReference type="STRING" id="1367422.A0A178ZRU1"/>
<keyword evidence="6" id="KW-0206">Cytoskeleton</keyword>
<evidence type="ECO:0000256" key="4">
    <source>
        <dbReference type="ARBA" id="ARBA00022701"/>
    </source>
</evidence>
<evidence type="ECO:0000256" key="7">
    <source>
        <dbReference type="SAM" id="MobiDB-lite"/>
    </source>
</evidence>
<dbReference type="GO" id="GO:0005871">
    <property type="term" value="C:kinesin complex"/>
    <property type="evidence" value="ECO:0007669"/>
    <property type="project" value="TreeGrafter"/>
</dbReference>
<dbReference type="InterPro" id="IPR033494">
    <property type="entry name" value="NUDE"/>
</dbReference>
<dbReference type="OrthoDB" id="5877028at2759"/>
<dbReference type="EMBL" id="LVYI01000003">
    <property type="protein sequence ID" value="OAP62086.1"/>
    <property type="molecule type" value="Genomic_DNA"/>
</dbReference>
<name>A0A178ZRU1_9EURO</name>
<feature type="domain" description="NUDE" evidence="8">
    <location>
        <begin position="134"/>
        <end position="308"/>
    </location>
</feature>
<comment type="caution">
    <text evidence="9">The sequence shown here is derived from an EMBL/GenBank/DDBJ whole genome shotgun (WGS) entry which is preliminary data.</text>
</comment>
<sequence>MAHSDAVPSSPPGPSSSLEESLKYYKAQYELLEAELADFQASSKDLEAELERDIDASEKRERQLKERAANLQYEVEEWKTKYRQSKTEASNVQNTLQKEITELRETNRELNLRLRDIEVANDDYERKQRNTESSLEDMEQKYNQTIERSVMMEEEIRSGEQEREALRIEAQRLRDELSDLKIETDITKEKLQKAVDQLARREKHLSLRPIATSASPRSDLSPTTTNASSPTFDTPPTKAGSSSGLSDTPTPPSPPISEKSSQVSKAFVTPGIPKTRPSLTANGPTSRPSTSGSTGARPVGHARGPSIAAIARTAPSSSFRQSLSRPGNAPQRPSGLPQSASIIHLRNLRGKIATLEERVQTARSKLPAPVRTPPRSSPRSGSALGNHIPASVTVRSRKRTGGSTISGNDSLMEKVPETPSVPRTKASRSSLNQQPPSPTRTDFSIPKHKTSRPSLNQPPPPSPTRGDMAAPPLRPASRTSGLTSARSSFAPSHSRPGSRASVSGFPRAPLGSGMGANFAPNASTDRVRPKSSLSNYGSGYDGTMDEESENSLHHFDNDTGVTPVARRATFARGRTSDVGSGIPSPTKRASIGGTSKLPKRQSMGLNGGLAGGGLNNVQEGYDVNETF</sequence>
<dbReference type="GO" id="GO:0000132">
    <property type="term" value="P:establishment of mitotic spindle orientation"/>
    <property type="evidence" value="ECO:0007669"/>
    <property type="project" value="TreeGrafter"/>
</dbReference>
<evidence type="ECO:0000256" key="2">
    <source>
        <dbReference type="ARBA" id="ARBA00007429"/>
    </source>
</evidence>
<dbReference type="GO" id="GO:0000776">
    <property type="term" value="C:kinetochore"/>
    <property type="evidence" value="ECO:0007669"/>
    <property type="project" value="TreeGrafter"/>
</dbReference>
<dbReference type="GO" id="GO:0008017">
    <property type="term" value="F:microtubule binding"/>
    <property type="evidence" value="ECO:0007669"/>
    <property type="project" value="InterPro"/>
</dbReference>
<dbReference type="Gene3D" id="6.10.250.1080">
    <property type="match status" value="1"/>
</dbReference>
<dbReference type="Proteomes" id="UP000078343">
    <property type="component" value="Unassembled WGS sequence"/>
</dbReference>
<dbReference type="PANTHER" id="PTHR10921">
    <property type="entry name" value="NUCLEAR DISTRIBUTION PROTEIN NUDE HOMOLOG 1"/>
    <property type="match status" value="1"/>
</dbReference>
<feature type="compositionally biased region" description="Polar residues" evidence="7">
    <location>
        <begin position="212"/>
        <end position="234"/>
    </location>
</feature>
<keyword evidence="5" id="KW-0175">Coiled coil</keyword>
<dbReference type="GO" id="GO:0007020">
    <property type="term" value="P:microtubule nucleation"/>
    <property type="evidence" value="ECO:0007669"/>
    <property type="project" value="TreeGrafter"/>
</dbReference>
<dbReference type="GO" id="GO:0051642">
    <property type="term" value="P:centrosome localization"/>
    <property type="evidence" value="ECO:0007669"/>
    <property type="project" value="TreeGrafter"/>
</dbReference>
<feature type="compositionally biased region" description="Polar residues" evidence="7">
    <location>
        <begin position="427"/>
        <end position="442"/>
    </location>
</feature>
<dbReference type="Pfam" id="PF04880">
    <property type="entry name" value="NUDE_C"/>
    <property type="match status" value="1"/>
</dbReference>
<evidence type="ECO:0000256" key="6">
    <source>
        <dbReference type="ARBA" id="ARBA00023212"/>
    </source>
</evidence>
<protein>
    <recommendedName>
        <fullName evidence="8">NUDE domain-containing protein</fullName>
    </recommendedName>
</protein>